<dbReference type="InterPro" id="IPR036396">
    <property type="entry name" value="Cyt_P450_sf"/>
</dbReference>
<protein>
    <submittedName>
        <fullName evidence="8">Cytochrome P450</fullName>
    </submittedName>
</protein>
<keyword evidence="9" id="KW-1185">Reference proteome</keyword>
<dbReference type="SUPFAM" id="SSF48264">
    <property type="entry name" value="Cytochrome P450"/>
    <property type="match status" value="1"/>
</dbReference>
<evidence type="ECO:0000256" key="6">
    <source>
        <dbReference type="ARBA" id="ARBA00023033"/>
    </source>
</evidence>
<dbReference type="PRINTS" id="PR00359">
    <property type="entry name" value="BP450"/>
</dbReference>
<evidence type="ECO:0000313" key="9">
    <source>
        <dbReference type="Proteomes" id="UP001501183"/>
    </source>
</evidence>
<dbReference type="EMBL" id="BAABFB010000024">
    <property type="protein sequence ID" value="GAA4474953.1"/>
    <property type="molecule type" value="Genomic_DNA"/>
</dbReference>
<gene>
    <name evidence="8" type="ORF">GCM10023094_11480</name>
</gene>
<evidence type="ECO:0000256" key="1">
    <source>
        <dbReference type="ARBA" id="ARBA00010617"/>
    </source>
</evidence>
<dbReference type="InterPro" id="IPR001128">
    <property type="entry name" value="Cyt_P450"/>
</dbReference>
<keyword evidence="4 7" id="KW-0560">Oxidoreductase</keyword>
<comment type="similarity">
    <text evidence="1 7">Belongs to the cytochrome P450 family.</text>
</comment>
<dbReference type="RefSeq" id="WP_345342814.1">
    <property type="nucleotide sequence ID" value="NZ_BAABFB010000024.1"/>
</dbReference>
<evidence type="ECO:0000313" key="8">
    <source>
        <dbReference type="EMBL" id="GAA4474953.1"/>
    </source>
</evidence>
<organism evidence="8 9">
    <name type="scientific">Rhodococcus olei</name>
    <dbReference type="NCBI Taxonomy" id="2161675"/>
    <lineage>
        <taxon>Bacteria</taxon>
        <taxon>Bacillati</taxon>
        <taxon>Actinomycetota</taxon>
        <taxon>Actinomycetes</taxon>
        <taxon>Mycobacteriales</taxon>
        <taxon>Nocardiaceae</taxon>
        <taxon>Rhodococcus</taxon>
    </lineage>
</organism>
<dbReference type="Proteomes" id="UP001501183">
    <property type="component" value="Unassembled WGS sequence"/>
</dbReference>
<accession>A0ABP8NYX0</accession>
<dbReference type="InterPro" id="IPR017972">
    <property type="entry name" value="Cyt_P450_CS"/>
</dbReference>
<keyword evidence="3 7" id="KW-0479">Metal-binding</keyword>
<evidence type="ECO:0000256" key="4">
    <source>
        <dbReference type="ARBA" id="ARBA00023002"/>
    </source>
</evidence>
<dbReference type="PRINTS" id="PR00385">
    <property type="entry name" value="P450"/>
</dbReference>
<dbReference type="InterPro" id="IPR002397">
    <property type="entry name" value="Cyt_P450_B"/>
</dbReference>
<keyword evidence="5 7" id="KW-0408">Iron</keyword>
<sequence>MTRPAHVPAHLVVDYEAFGTEAPEELMAQVEQWRAIGPVVWTDRNGGHWVVISEPGVRTVLEDTQSFISSAPGRGVTLITSERPLHVPIEMDGAEHREYRKILMPLFSPGRVQLLQDTVRELCRALIDEIAARGECDVVTDFARPIASTMFLQMVDWPLEDRFQLEAWVEQSLNGRPGASLEELGRLKVEALASMAEYAEARIDERRGGSRDDMTTTIMNATLRSGDPIPDDKLVRMMVLLLLAGLDTTQSVLSRSLDFLGTHPEQQAQVRAAGADLTQTVEELVRYHTPAVPNRTAVSDKEIEGVLIKAGDTVQCLLGAANRDGGAFADPLTVDFDRPINRHVAFSAGPHKCIGSALARIILSVALEEFHKSFSDYRVVESQGHIGSVWGMNSVHLAVEPAAIATA</sequence>
<dbReference type="PROSITE" id="PS00086">
    <property type="entry name" value="CYTOCHROME_P450"/>
    <property type="match status" value="1"/>
</dbReference>
<dbReference type="PANTHER" id="PTHR46696:SF6">
    <property type="entry name" value="P450, PUTATIVE (EUROFUNG)-RELATED"/>
    <property type="match status" value="1"/>
</dbReference>
<reference evidence="9" key="1">
    <citation type="journal article" date="2019" name="Int. J. Syst. Evol. Microbiol.">
        <title>The Global Catalogue of Microorganisms (GCM) 10K type strain sequencing project: providing services to taxonomists for standard genome sequencing and annotation.</title>
        <authorList>
            <consortium name="The Broad Institute Genomics Platform"/>
            <consortium name="The Broad Institute Genome Sequencing Center for Infectious Disease"/>
            <person name="Wu L."/>
            <person name="Ma J."/>
        </authorList>
    </citation>
    <scope>NUCLEOTIDE SEQUENCE [LARGE SCALE GENOMIC DNA]</scope>
    <source>
        <strain evidence="9">JCM 32206</strain>
    </source>
</reference>
<evidence type="ECO:0000256" key="2">
    <source>
        <dbReference type="ARBA" id="ARBA00022617"/>
    </source>
</evidence>
<dbReference type="Pfam" id="PF00067">
    <property type="entry name" value="p450"/>
    <property type="match status" value="2"/>
</dbReference>
<dbReference type="Gene3D" id="1.10.630.10">
    <property type="entry name" value="Cytochrome P450"/>
    <property type="match status" value="1"/>
</dbReference>
<dbReference type="PANTHER" id="PTHR46696">
    <property type="entry name" value="P450, PUTATIVE (EUROFUNG)-RELATED"/>
    <property type="match status" value="1"/>
</dbReference>
<keyword evidence="2 7" id="KW-0349">Heme</keyword>
<comment type="caution">
    <text evidence="8">The sequence shown here is derived from an EMBL/GenBank/DDBJ whole genome shotgun (WGS) entry which is preliminary data.</text>
</comment>
<evidence type="ECO:0000256" key="5">
    <source>
        <dbReference type="ARBA" id="ARBA00023004"/>
    </source>
</evidence>
<evidence type="ECO:0000256" key="7">
    <source>
        <dbReference type="RuleBase" id="RU000461"/>
    </source>
</evidence>
<proteinExistence type="inferred from homology"/>
<name>A0ABP8NYX0_9NOCA</name>
<keyword evidence="6 7" id="KW-0503">Monooxygenase</keyword>
<evidence type="ECO:0000256" key="3">
    <source>
        <dbReference type="ARBA" id="ARBA00022723"/>
    </source>
</evidence>